<gene>
    <name evidence="2" type="ordered locus">Fluta_0203</name>
</gene>
<organism evidence="2 3">
    <name type="scientific">Fluviicola taffensis (strain DSM 16823 / NCIMB 13979 / RW262)</name>
    <dbReference type="NCBI Taxonomy" id="755732"/>
    <lineage>
        <taxon>Bacteria</taxon>
        <taxon>Pseudomonadati</taxon>
        <taxon>Bacteroidota</taxon>
        <taxon>Flavobacteriia</taxon>
        <taxon>Flavobacteriales</taxon>
        <taxon>Crocinitomicaceae</taxon>
        <taxon>Fluviicola</taxon>
    </lineage>
</organism>
<accession>F2IBY4</accession>
<dbReference type="InterPro" id="IPR007712">
    <property type="entry name" value="RelE/ParE_toxin"/>
</dbReference>
<reference evidence="3" key="2">
    <citation type="submission" date="2011-02" db="EMBL/GenBank/DDBJ databases">
        <title>The complete genome of Fluviicola taffensis DSM 16823.</title>
        <authorList>
            <consortium name="US DOE Joint Genome Institute (JGI-PGF)"/>
            <person name="Lucas S."/>
            <person name="Copeland A."/>
            <person name="Lapidus A."/>
            <person name="Bruce D."/>
            <person name="Goodwin L."/>
            <person name="Pitluck S."/>
            <person name="Kyrpides N."/>
            <person name="Mavromatis K."/>
            <person name="Ivanova N."/>
            <person name="Mikhailova N."/>
            <person name="Pagani I."/>
            <person name="Chertkov O."/>
            <person name="Detter J.C."/>
            <person name="Han C."/>
            <person name="Tapia R."/>
            <person name="Land M."/>
            <person name="Hauser L."/>
            <person name="Markowitz V."/>
            <person name="Cheng J.-F."/>
            <person name="Hugenholtz P."/>
            <person name="Woyke T."/>
            <person name="Wu D."/>
            <person name="Tindall B."/>
            <person name="Pomrenke H.G."/>
            <person name="Brambilla E."/>
            <person name="Klenk H.-P."/>
            <person name="Eisen J.A."/>
        </authorList>
    </citation>
    <scope>NUCLEOTIDE SEQUENCE [LARGE SCALE GENOMIC DNA]</scope>
    <source>
        <strain evidence="3">DSM 16823 / RW262 / RW262</strain>
    </source>
</reference>
<dbReference type="KEGG" id="fte:Fluta_0203"/>
<evidence type="ECO:0000313" key="2">
    <source>
        <dbReference type="EMBL" id="AEA42212.1"/>
    </source>
</evidence>
<name>F2IBY4_FLUTR</name>
<evidence type="ECO:0000313" key="3">
    <source>
        <dbReference type="Proteomes" id="UP000007463"/>
    </source>
</evidence>
<dbReference type="Proteomes" id="UP000007463">
    <property type="component" value="Chromosome"/>
</dbReference>
<keyword evidence="3" id="KW-1185">Reference proteome</keyword>
<dbReference type="STRING" id="755732.Fluta_0203"/>
<sequence>MIIWNKRAENSLDKITNYIGKHFSQKEEDVFVIQVLETLTAIAEFPKAYPETKLLKGARKAVIHPHSTLFYRIDSKKKIRLLLFWDNRNNPRKLK</sequence>
<dbReference type="InterPro" id="IPR035093">
    <property type="entry name" value="RelE/ParE_toxin_dom_sf"/>
</dbReference>
<dbReference type="Gene3D" id="3.30.2310.20">
    <property type="entry name" value="RelE-like"/>
    <property type="match status" value="1"/>
</dbReference>
<evidence type="ECO:0000256" key="1">
    <source>
        <dbReference type="ARBA" id="ARBA00022649"/>
    </source>
</evidence>
<dbReference type="EMBL" id="CP002542">
    <property type="protein sequence ID" value="AEA42212.1"/>
    <property type="molecule type" value="Genomic_DNA"/>
</dbReference>
<dbReference type="HOGENOM" id="CLU_147162_8_3_10"/>
<dbReference type="RefSeq" id="WP_013684986.1">
    <property type="nucleotide sequence ID" value="NC_015321.1"/>
</dbReference>
<proteinExistence type="predicted"/>
<dbReference type="AlphaFoldDB" id="F2IBY4"/>
<reference evidence="2 3" key="1">
    <citation type="journal article" date="2011" name="Stand. Genomic Sci.">
        <title>Complete genome sequence of the gliding freshwater bacterium Fluviicola taffensis type strain (RW262).</title>
        <authorList>
            <person name="Woyke T."/>
            <person name="Chertkov O."/>
            <person name="Lapidus A."/>
            <person name="Nolan M."/>
            <person name="Lucas S."/>
            <person name="Del Rio T.G."/>
            <person name="Tice H."/>
            <person name="Cheng J.F."/>
            <person name="Tapia R."/>
            <person name="Han C."/>
            <person name="Goodwin L."/>
            <person name="Pitluck S."/>
            <person name="Liolios K."/>
            <person name="Pagani I."/>
            <person name="Ivanova N."/>
            <person name="Huntemann M."/>
            <person name="Mavromatis K."/>
            <person name="Mikhailova N."/>
            <person name="Pati A."/>
            <person name="Chen A."/>
            <person name="Palaniappan K."/>
            <person name="Land M."/>
            <person name="Hauser L."/>
            <person name="Brambilla E.M."/>
            <person name="Rohde M."/>
            <person name="Mwirichia R."/>
            <person name="Sikorski J."/>
            <person name="Tindall B.J."/>
            <person name="Goker M."/>
            <person name="Bristow J."/>
            <person name="Eisen J.A."/>
            <person name="Markowitz V."/>
            <person name="Hugenholtz P."/>
            <person name="Klenk H.P."/>
            <person name="Kyrpides N.C."/>
        </authorList>
    </citation>
    <scope>NUCLEOTIDE SEQUENCE [LARGE SCALE GENOMIC DNA]</scope>
    <source>
        <strain evidence="3">DSM 16823 / RW262 / RW262</strain>
    </source>
</reference>
<dbReference type="eggNOG" id="COG3668">
    <property type="taxonomic scope" value="Bacteria"/>
</dbReference>
<dbReference type="Pfam" id="PF05016">
    <property type="entry name" value="ParE_toxin"/>
    <property type="match status" value="1"/>
</dbReference>
<dbReference type="OrthoDB" id="1098070at2"/>
<keyword evidence="1" id="KW-1277">Toxin-antitoxin system</keyword>
<protein>
    <submittedName>
        <fullName evidence="2">Plasmid stabilization system</fullName>
    </submittedName>
</protein>